<dbReference type="EMBL" id="JAINUG010000636">
    <property type="protein sequence ID" value="KAJ8362570.1"/>
    <property type="molecule type" value="Genomic_DNA"/>
</dbReference>
<dbReference type="AlphaFoldDB" id="A0AAD7VZA1"/>
<name>A0AAD7VZA1_9TELE</name>
<reference evidence="2" key="1">
    <citation type="journal article" date="2023" name="Science">
        <title>Genome structures resolve the early diversification of teleost fishes.</title>
        <authorList>
            <person name="Parey E."/>
            <person name="Louis A."/>
            <person name="Montfort J."/>
            <person name="Bouchez O."/>
            <person name="Roques C."/>
            <person name="Iampietro C."/>
            <person name="Lluch J."/>
            <person name="Castinel A."/>
            <person name="Donnadieu C."/>
            <person name="Desvignes T."/>
            <person name="Floi Bucao C."/>
            <person name="Jouanno E."/>
            <person name="Wen M."/>
            <person name="Mejri S."/>
            <person name="Dirks R."/>
            <person name="Jansen H."/>
            <person name="Henkel C."/>
            <person name="Chen W.J."/>
            <person name="Zahm M."/>
            <person name="Cabau C."/>
            <person name="Klopp C."/>
            <person name="Thompson A.W."/>
            <person name="Robinson-Rechavi M."/>
            <person name="Braasch I."/>
            <person name="Lecointre G."/>
            <person name="Bobe J."/>
            <person name="Postlethwait J.H."/>
            <person name="Berthelot C."/>
            <person name="Roest Crollius H."/>
            <person name="Guiguen Y."/>
        </authorList>
    </citation>
    <scope>NUCLEOTIDE SEQUENCE</scope>
    <source>
        <strain evidence="2">NC1722</strain>
    </source>
</reference>
<evidence type="ECO:0000313" key="2">
    <source>
        <dbReference type="EMBL" id="KAJ8362570.1"/>
    </source>
</evidence>
<gene>
    <name evidence="2" type="ORF">AAFF_G00367950</name>
</gene>
<proteinExistence type="predicted"/>
<keyword evidence="3" id="KW-1185">Reference proteome</keyword>
<dbReference type="Proteomes" id="UP001221898">
    <property type="component" value="Unassembled WGS sequence"/>
</dbReference>
<evidence type="ECO:0000313" key="3">
    <source>
        <dbReference type="Proteomes" id="UP001221898"/>
    </source>
</evidence>
<sequence length="127" mass="13174">MVLMTAPLSTGPLHRPPAPELQPAPDISPAVAAALLQLISQQGAEPRGQGAEPQLRDQDAEETAGALASSDQQVAPGSPDSPETPPGDGAPAAAQFPRDQDLRFSRGAPREPGAVRGRTHPPWKTSH</sequence>
<feature type="region of interest" description="Disordered" evidence="1">
    <location>
        <begin position="38"/>
        <end position="127"/>
    </location>
</feature>
<feature type="compositionally biased region" description="Basic residues" evidence="1">
    <location>
        <begin position="117"/>
        <end position="127"/>
    </location>
</feature>
<organism evidence="2 3">
    <name type="scientific">Aldrovandia affinis</name>
    <dbReference type="NCBI Taxonomy" id="143900"/>
    <lineage>
        <taxon>Eukaryota</taxon>
        <taxon>Metazoa</taxon>
        <taxon>Chordata</taxon>
        <taxon>Craniata</taxon>
        <taxon>Vertebrata</taxon>
        <taxon>Euteleostomi</taxon>
        <taxon>Actinopterygii</taxon>
        <taxon>Neopterygii</taxon>
        <taxon>Teleostei</taxon>
        <taxon>Notacanthiformes</taxon>
        <taxon>Halosauridae</taxon>
        <taxon>Aldrovandia</taxon>
    </lineage>
</organism>
<evidence type="ECO:0000256" key="1">
    <source>
        <dbReference type="SAM" id="MobiDB-lite"/>
    </source>
</evidence>
<accession>A0AAD7VZA1</accession>
<feature type="region of interest" description="Disordered" evidence="1">
    <location>
        <begin position="1"/>
        <end position="26"/>
    </location>
</feature>
<protein>
    <submittedName>
        <fullName evidence="2">Uncharacterized protein</fullName>
    </submittedName>
</protein>
<comment type="caution">
    <text evidence="2">The sequence shown here is derived from an EMBL/GenBank/DDBJ whole genome shotgun (WGS) entry which is preliminary data.</text>
</comment>